<dbReference type="AlphaFoldDB" id="A0A6L4WZ90"/>
<dbReference type="PROSITE" id="PS51257">
    <property type="entry name" value="PROKAR_LIPOPROTEIN"/>
    <property type="match status" value="1"/>
</dbReference>
<comment type="subcellular location">
    <subcellularLocation>
        <location evidence="1">Membrane</location>
    </subcellularLocation>
</comment>
<keyword evidence="2 5" id="KW-0732">Signal</keyword>
<reference evidence="7 8" key="1">
    <citation type="submission" date="2019-10" db="EMBL/GenBank/DDBJ databases">
        <title>Poseidonibacter ostreae sp. nov., isolated from the gut of the Ostrea denselamellosa.</title>
        <authorList>
            <person name="Choi A."/>
        </authorList>
    </citation>
    <scope>NUCLEOTIDE SEQUENCE [LARGE SCALE GENOMIC DNA]</scope>
    <source>
        <strain evidence="7 8">SJOD-M-33</strain>
    </source>
</reference>
<name>A0A6L4WZ90_9BACT</name>
<evidence type="ECO:0000313" key="8">
    <source>
        <dbReference type="Proteomes" id="UP000472839"/>
    </source>
</evidence>
<evidence type="ECO:0000313" key="7">
    <source>
        <dbReference type="EMBL" id="KAB7891324.1"/>
    </source>
</evidence>
<dbReference type="GO" id="GO:0016020">
    <property type="term" value="C:membrane"/>
    <property type="evidence" value="ECO:0007669"/>
    <property type="project" value="UniProtKB-SubCell"/>
</dbReference>
<dbReference type="EMBL" id="WFKK01000001">
    <property type="protein sequence ID" value="KAB7891324.1"/>
    <property type="molecule type" value="Genomic_DNA"/>
</dbReference>
<evidence type="ECO:0000256" key="3">
    <source>
        <dbReference type="ARBA" id="ARBA00023136"/>
    </source>
</evidence>
<evidence type="ECO:0000256" key="4">
    <source>
        <dbReference type="RuleBase" id="RU004003"/>
    </source>
</evidence>
<gene>
    <name evidence="7" type="ORF">GBG19_00375</name>
</gene>
<proteinExistence type="inferred from homology"/>
<dbReference type="GO" id="GO:0009306">
    <property type="term" value="P:protein secretion"/>
    <property type="evidence" value="ECO:0007669"/>
    <property type="project" value="InterPro"/>
</dbReference>
<evidence type="ECO:0000256" key="1">
    <source>
        <dbReference type="ARBA" id="ARBA00004370"/>
    </source>
</evidence>
<dbReference type="Pfam" id="PF00263">
    <property type="entry name" value="Secretin"/>
    <property type="match status" value="1"/>
</dbReference>
<accession>A0A6L4WZ90</accession>
<dbReference type="InterPro" id="IPR004846">
    <property type="entry name" value="T2SS/T3SS_dom"/>
</dbReference>
<keyword evidence="3" id="KW-0472">Membrane</keyword>
<dbReference type="PANTHER" id="PTHR30332">
    <property type="entry name" value="PROBABLE GENERAL SECRETION PATHWAY PROTEIN D"/>
    <property type="match status" value="1"/>
</dbReference>
<feature type="signal peptide" evidence="5">
    <location>
        <begin position="1"/>
        <end position="18"/>
    </location>
</feature>
<evidence type="ECO:0000259" key="6">
    <source>
        <dbReference type="Pfam" id="PF00263"/>
    </source>
</evidence>
<feature type="domain" description="Type II/III secretion system secretin-like" evidence="6">
    <location>
        <begin position="411"/>
        <end position="538"/>
    </location>
</feature>
<organism evidence="7 8">
    <name type="scientific">Poseidonibacter ostreae</name>
    <dbReference type="NCBI Taxonomy" id="2654171"/>
    <lineage>
        <taxon>Bacteria</taxon>
        <taxon>Pseudomonadati</taxon>
        <taxon>Campylobacterota</taxon>
        <taxon>Epsilonproteobacteria</taxon>
        <taxon>Campylobacterales</taxon>
        <taxon>Arcobacteraceae</taxon>
        <taxon>Poseidonibacter</taxon>
    </lineage>
</organism>
<sequence>MKYKLFGKMFAGSLIAVAILSGCSTKVQQEGSTTLQKVADIEIEDSSQMRNLDKKSVHIRKKDIYLSSKIKLSQALKNLGKVDSRTYILQDKDIEIGGYDNLKFTDFFELNKILETVYSVEMRITQNNLDATLPKIVKLYPKVKTTILDELQINQNGLLVPNNLLSKISQYTNGWKFTYKNDLKADLAKNDYSHFKGSLREFLTYFADLNDYFLDYNYKTKTISLSKYKSKMFRLKGNKEKIVYSNNVSMDLESSDSSSSGESSGTGIKIEDTYDLVKTLKASLTSIIPEQTDKEYFNVISESGYIVVSTTASKMLKIEELITSINADSFKNIFIKVTLLKTKLNNAHQRGVNWGYIKQSLDSVGNVVSSTVGAIAGNLADTTSTISSDTFLKFRGSNGVSAVIKALNEFGDTGISYQLSSMTTNNIPAMINLANIQDYIYQTVIDSSGDTATVTATQSEVQGGKFLYIKPSAYDDEIRVSLTILDRTINPFVKNEFGENQFLQSKNIDKRTMNHNIVLRNGEKIIIGGFMEKILNKEYSGLGNNGGSIANELLGYKTKEYNSEEIALMLEIVEL</sequence>
<evidence type="ECO:0000256" key="2">
    <source>
        <dbReference type="ARBA" id="ARBA00022729"/>
    </source>
</evidence>
<dbReference type="InterPro" id="IPR050810">
    <property type="entry name" value="Bact_Secretion_Sys_Channel"/>
</dbReference>
<comment type="similarity">
    <text evidence="4">Belongs to the bacterial secretin family.</text>
</comment>
<protein>
    <recommendedName>
        <fullName evidence="6">Type II/III secretion system secretin-like domain-containing protein</fullName>
    </recommendedName>
</protein>
<feature type="chain" id="PRO_5027070212" description="Type II/III secretion system secretin-like domain-containing protein" evidence="5">
    <location>
        <begin position="19"/>
        <end position="575"/>
    </location>
</feature>
<dbReference type="RefSeq" id="WP_152279426.1">
    <property type="nucleotide sequence ID" value="NZ_WFKK01000001.1"/>
</dbReference>
<dbReference type="PANTHER" id="PTHR30332:SF24">
    <property type="entry name" value="SECRETIN GSPD-RELATED"/>
    <property type="match status" value="1"/>
</dbReference>
<evidence type="ECO:0000256" key="5">
    <source>
        <dbReference type="SAM" id="SignalP"/>
    </source>
</evidence>
<comment type="caution">
    <text evidence="7">The sequence shown here is derived from an EMBL/GenBank/DDBJ whole genome shotgun (WGS) entry which is preliminary data.</text>
</comment>
<dbReference type="GO" id="GO:0015627">
    <property type="term" value="C:type II protein secretion system complex"/>
    <property type="evidence" value="ECO:0007669"/>
    <property type="project" value="TreeGrafter"/>
</dbReference>
<dbReference type="Proteomes" id="UP000472839">
    <property type="component" value="Unassembled WGS sequence"/>
</dbReference>